<organism evidence="2 3">
    <name type="scientific">Pseudogemmobacter humi</name>
    <dbReference type="NCBI Taxonomy" id="2483812"/>
    <lineage>
        <taxon>Bacteria</taxon>
        <taxon>Pseudomonadati</taxon>
        <taxon>Pseudomonadota</taxon>
        <taxon>Alphaproteobacteria</taxon>
        <taxon>Rhodobacterales</taxon>
        <taxon>Paracoccaceae</taxon>
        <taxon>Pseudogemmobacter</taxon>
    </lineage>
</organism>
<feature type="domain" description="CHAT" evidence="1">
    <location>
        <begin position="472"/>
        <end position="724"/>
    </location>
</feature>
<evidence type="ECO:0000313" key="3">
    <source>
        <dbReference type="Proteomes" id="UP000277498"/>
    </source>
</evidence>
<protein>
    <submittedName>
        <fullName evidence="2">CHAT domain protein</fullName>
    </submittedName>
</protein>
<dbReference type="EMBL" id="UXAW01000046">
    <property type="protein sequence ID" value="VDC22921.1"/>
    <property type="molecule type" value="Genomic_DNA"/>
</dbReference>
<sequence>MHEEARVITAGIVDDANNLAPILRDLRRMLFTVAFDAGSYGLAGRFLELACPPQLSTPPRTDLPPASTEERIRWRSAMARLFEAQENLEAAHAEHLHLGDDYLELSPPDRGLFPVLTNAIGAAYELGDYAVGASLLEHAGRIAKLWPEADIQLQLAIARLYPPLAAAEPEDFAGRIAEALDLARAHEPGMVAPLHRFAALSYLQMEAPWRAVAHLDALPAEAASLREEASDAMVRLQVRIAMDDIDPALAERGLALLGHEAAGYAVWGSLGALTIALMRLGRTGPALLTGVLFVRRIGALIATLPRNPLKARERRRIILSVLEPLRSLLAANDYMQAAGELESLHALLTHGVRLSGDSYRNWAPSPRVGAAAERAAALLGQASEPGDDSDAFRRAILGFDPVPPRPPRPATGAGELAVSFLPDAGRLIRIMHGPQGETAQMLDLPLEDIARRVRQLNSAIRLDTDPVPLRAELGALLFGPVSEAIRDAQRLSIAAFGPLATLPFAALILDSRPLISGRSIVIRTNAERGARDAATPGAALRVLHARGGDGDPLDEPAAEAAAVAACYGDPPLALVPEFDRRDLEAALDARPAVLHIAGHFRLKEDDLASSFLIGSAGEPVPIGAVFAPPRSLAGTELVFLSGCDSAGHGGGRSLAGQLHGLGAGSVIASLWPVDDSAARAVAEDTHAGFAGGLDATEALARAMRRVAALPRFAAPRHWAAFQCYTA</sequence>
<dbReference type="AlphaFoldDB" id="A0A3P5WUL2"/>
<reference evidence="2 3" key="1">
    <citation type="submission" date="2018-11" db="EMBL/GenBank/DDBJ databases">
        <authorList>
            <person name="Criscuolo A."/>
        </authorList>
    </citation>
    <scope>NUCLEOTIDE SEQUENCE [LARGE SCALE GENOMIC DNA]</scope>
    <source>
        <strain evidence="2">ACIP111625</strain>
    </source>
</reference>
<evidence type="ECO:0000259" key="1">
    <source>
        <dbReference type="Pfam" id="PF12770"/>
    </source>
</evidence>
<keyword evidence="3" id="KW-1185">Reference proteome</keyword>
<evidence type="ECO:0000313" key="2">
    <source>
        <dbReference type="EMBL" id="VDC22921.1"/>
    </source>
</evidence>
<dbReference type="Proteomes" id="UP000277498">
    <property type="component" value="Unassembled WGS sequence"/>
</dbReference>
<proteinExistence type="predicted"/>
<gene>
    <name evidence="2" type="ORF">XINFAN_00863</name>
</gene>
<dbReference type="Pfam" id="PF12770">
    <property type="entry name" value="CHAT"/>
    <property type="match status" value="1"/>
</dbReference>
<dbReference type="InterPro" id="IPR024983">
    <property type="entry name" value="CHAT_dom"/>
</dbReference>
<accession>A0A3P5WUL2</accession>
<name>A0A3P5WUL2_9RHOB</name>